<dbReference type="EMBL" id="CM042889">
    <property type="protein sequence ID" value="KAI4319034.1"/>
    <property type="molecule type" value="Genomic_DNA"/>
</dbReference>
<evidence type="ECO:0000313" key="1">
    <source>
        <dbReference type="EMBL" id="KAI4319034.1"/>
    </source>
</evidence>
<name>A0ACB9M443_9MYRT</name>
<reference evidence="2" key="1">
    <citation type="journal article" date="2023" name="Front. Plant Sci.">
        <title>Chromosomal-level genome assembly of Melastoma candidum provides insights into trichome evolution.</title>
        <authorList>
            <person name="Zhong Y."/>
            <person name="Wu W."/>
            <person name="Sun C."/>
            <person name="Zou P."/>
            <person name="Liu Y."/>
            <person name="Dai S."/>
            <person name="Zhou R."/>
        </authorList>
    </citation>
    <scope>NUCLEOTIDE SEQUENCE [LARGE SCALE GENOMIC DNA]</scope>
</reference>
<organism evidence="1 2">
    <name type="scientific">Melastoma candidum</name>
    <dbReference type="NCBI Taxonomy" id="119954"/>
    <lineage>
        <taxon>Eukaryota</taxon>
        <taxon>Viridiplantae</taxon>
        <taxon>Streptophyta</taxon>
        <taxon>Embryophyta</taxon>
        <taxon>Tracheophyta</taxon>
        <taxon>Spermatophyta</taxon>
        <taxon>Magnoliopsida</taxon>
        <taxon>eudicotyledons</taxon>
        <taxon>Gunneridae</taxon>
        <taxon>Pentapetalae</taxon>
        <taxon>rosids</taxon>
        <taxon>malvids</taxon>
        <taxon>Myrtales</taxon>
        <taxon>Melastomataceae</taxon>
        <taxon>Melastomatoideae</taxon>
        <taxon>Melastomateae</taxon>
        <taxon>Melastoma</taxon>
    </lineage>
</organism>
<comment type="caution">
    <text evidence="1">The sequence shown here is derived from an EMBL/GenBank/DDBJ whole genome shotgun (WGS) entry which is preliminary data.</text>
</comment>
<dbReference type="Proteomes" id="UP001057402">
    <property type="component" value="Chromosome 10"/>
</dbReference>
<keyword evidence="2" id="KW-1185">Reference proteome</keyword>
<gene>
    <name evidence="1" type="ORF">MLD38_032683</name>
</gene>
<protein>
    <submittedName>
        <fullName evidence="1">Uncharacterized protein</fullName>
    </submittedName>
</protein>
<sequence length="427" mass="47468">MATMQALRRGEEEEKEKMSPRSPEAKLGMKVEDLWDVVEPQLTPTDKLNVCFQEVPVSSFPPAPSSQVVEIRSDASLAEAVQILSHHKILSAPVYDVDAPPDASWMDRYIGIVEFAGIVVWILYQSEPPSPRSPRSGTAFALAANGVTSASGIGTLGPEPAAPISGSFFEELTSSEMYKNTKVLDISGSFRWAPFLALQKSDSFLTMMLLLSKYKMKSIPVVDLGEGKIDNVITQSAVIHMLAECAGLDWFEKWGTKRLSELGLPIMNSDQICKVYENEPVMQAFKLMRKRRIGGIPVVDSSGKRAVGNISIRDIQFLLTAPEIFHDYRSVTAKDFLAGARKYMEKHREESAMLISIVTCNMDKTIKELIMMLDTQKIQRAYVVDDEGNLEGVITLRDIISKLVHEPRGYFGDFFDGVLPLPLNSRV</sequence>
<accession>A0ACB9M443</accession>
<evidence type="ECO:0000313" key="2">
    <source>
        <dbReference type="Proteomes" id="UP001057402"/>
    </source>
</evidence>
<proteinExistence type="predicted"/>